<dbReference type="Proteomes" id="UP001595839">
    <property type="component" value="Unassembled WGS sequence"/>
</dbReference>
<gene>
    <name evidence="1" type="ORF">ACFPIH_24835</name>
</gene>
<keyword evidence="2" id="KW-1185">Reference proteome</keyword>
<comment type="caution">
    <text evidence="1">The sequence shown here is derived from an EMBL/GenBank/DDBJ whole genome shotgun (WGS) entry which is preliminary data.</text>
</comment>
<evidence type="ECO:0000313" key="1">
    <source>
        <dbReference type="EMBL" id="MFC4502700.1"/>
    </source>
</evidence>
<proteinExistence type="predicted"/>
<accession>A0ABV9AVM1</accession>
<sequence>MTCFAPATDGGQDLLDHHVAPICAALDIALRVVRPPANRATGLRAKLDGSAFVLWDGSLEDERGIYDALTLWAKLDRSNIIVSRTPLPQNVLTWNQFAPPHGGTLDNARIGAWLHTHLAARLGRPAPPAAPTTTTEAAAHYWMYERPARYFLSHRGTHHQAVAQWRTAFERERGRTVRVVPAQEFSYPTEVVTRAQMWEGVARLFREIAVTGRMLVYLTADYFDSFWCASELLGATELARNQGLLGVVGRGRNTPPPVELALPGRPDTTPFAPVAEKLGLRPPDREELRRFRRLLANCDPLSCAPETVHAPRGAGRLIAALVKPFGFYDAEVVREDFWSVVRVPCPGCAPRHRSADRVDWQAHVAAPPPTGTDAFGYFPAAESDLARGVLTCPTCATRCRLVNRRGARVLWTPVMSTEADQNRPVVRRIPLWEVLPPG</sequence>
<dbReference type="EMBL" id="JBHSFK010000016">
    <property type="protein sequence ID" value="MFC4502700.1"/>
    <property type="molecule type" value="Genomic_DNA"/>
</dbReference>
<reference evidence="2" key="1">
    <citation type="journal article" date="2019" name="Int. J. Syst. Evol. Microbiol.">
        <title>The Global Catalogue of Microorganisms (GCM) 10K type strain sequencing project: providing services to taxonomists for standard genome sequencing and annotation.</title>
        <authorList>
            <consortium name="The Broad Institute Genomics Platform"/>
            <consortium name="The Broad Institute Genome Sequencing Center for Infectious Disease"/>
            <person name="Wu L."/>
            <person name="Ma J."/>
        </authorList>
    </citation>
    <scope>NUCLEOTIDE SEQUENCE [LARGE SCALE GENOMIC DNA]</scope>
    <source>
        <strain evidence="2">CGMCC 4.7177</strain>
    </source>
</reference>
<evidence type="ECO:0008006" key="3">
    <source>
        <dbReference type="Google" id="ProtNLM"/>
    </source>
</evidence>
<evidence type="ECO:0000313" key="2">
    <source>
        <dbReference type="Proteomes" id="UP001595839"/>
    </source>
</evidence>
<name>A0ABV9AVM1_9ACTN</name>
<organism evidence="1 2">
    <name type="scientific">Streptomyces vulcanius</name>
    <dbReference type="NCBI Taxonomy" id="1441876"/>
    <lineage>
        <taxon>Bacteria</taxon>
        <taxon>Bacillati</taxon>
        <taxon>Actinomycetota</taxon>
        <taxon>Actinomycetes</taxon>
        <taxon>Kitasatosporales</taxon>
        <taxon>Streptomycetaceae</taxon>
        <taxon>Streptomyces</taxon>
    </lineage>
</organism>
<protein>
    <recommendedName>
        <fullName evidence="3">TIR domain-containing protein</fullName>
    </recommendedName>
</protein>
<dbReference type="RefSeq" id="WP_381168692.1">
    <property type="nucleotide sequence ID" value="NZ_JBHSFK010000016.1"/>
</dbReference>